<evidence type="ECO:0000256" key="2">
    <source>
        <dbReference type="ARBA" id="ARBA00022989"/>
    </source>
</evidence>
<feature type="transmembrane region" description="Helical" evidence="4">
    <location>
        <begin position="214"/>
        <end position="235"/>
    </location>
</feature>
<name>A0A0Q0FAD6_PSESX</name>
<dbReference type="PATRIC" id="fig|264459.3.peg.6989"/>
<protein>
    <submittedName>
        <fullName evidence="5">Putative transport protein</fullName>
    </submittedName>
</protein>
<feature type="transmembrane region" description="Helical" evidence="4">
    <location>
        <begin position="285"/>
        <end position="303"/>
    </location>
</feature>
<feature type="transmembrane region" description="Helical" evidence="4">
    <location>
        <begin position="50"/>
        <end position="76"/>
    </location>
</feature>
<feature type="transmembrane region" description="Helical" evidence="4">
    <location>
        <begin position="255"/>
        <end position="273"/>
    </location>
</feature>
<feature type="transmembrane region" description="Helical" evidence="4">
    <location>
        <begin position="88"/>
        <end position="105"/>
    </location>
</feature>
<keyword evidence="1 4" id="KW-0812">Transmembrane</keyword>
<comment type="caution">
    <text evidence="5">The sequence shown here is derived from an EMBL/GenBank/DDBJ whole genome shotgun (WGS) entry which is preliminary data.</text>
</comment>
<evidence type="ECO:0000313" key="5">
    <source>
        <dbReference type="EMBL" id="KPY97369.1"/>
    </source>
</evidence>
<feature type="transmembrane region" description="Helical" evidence="4">
    <location>
        <begin position="111"/>
        <end position="133"/>
    </location>
</feature>
<dbReference type="InterPro" id="IPR036259">
    <property type="entry name" value="MFS_trans_sf"/>
</dbReference>
<keyword evidence="3 4" id="KW-0472">Membrane</keyword>
<dbReference type="SUPFAM" id="SSF103473">
    <property type="entry name" value="MFS general substrate transporter"/>
    <property type="match status" value="1"/>
</dbReference>
<feature type="transmembrane region" description="Helical" evidence="4">
    <location>
        <begin position="374"/>
        <end position="394"/>
    </location>
</feature>
<proteinExistence type="predicted"/>
<dbReference type="PANTHER" id="PTHR23523">
    <property type="match status" value="1"/>
</dbReference>
<keyword evidence="2 4" id="KW-1133">Transmembrane helix</keyword>
<dbReference type="AlphaFoldDB" id="A0A0Q0FAD6"/>
<sequence length="401" mass="41534">MGKMSNSSPTVRVETTVFGSSLLLGILLIAANLRAPITSLGPVLSQVQEYFGVSSTASGLLNALPLLIFAGVSPLTPWLTRRLGLERALLGALVLIALGCLVPSAGWYAGLWLGTLSIGAGIAVANVLVVPLVKCDFPGHAALCVGLYAATMALMAALASGIAAPLSGFSNYGWMVSLGVWTLLALIAVVCWWPHAKAAHPQTAAVASVRRNSVWSSGIAWQVSIFMALQTMTFYTLIDWFPAMAASGGVNASQAGAYLFVYQAIAVLANLGTSAAIKRLDDQRVPGGICSLTIVVGISGLLLAPSFSLVWLAFAGVGAGMSMVTCLSLFGLRTRDHHQASALSAMAQCVGYGLGACGPFLTGWLHALSGGWELPLVTLVAAACLQVIFAVLAGRNRYVGE</sequence>
<evidence type="ECO:0000256" key="1">
    <source>
        <dbReference type="ARBA" id="ARBA00022692"/>
    </source>
</evidence>
<dbReference type="Gene3D" id="1.20.1250.20">
    <property type="entry name" value="MFS general substrate transporter like domains"/>
    <property type="match status" value="1"/>
</dbReference>
<dbReference type="InterPro" id="IPR011701">
    <property type="entry name" value="MFS"/>
</dbReference>
<accession>A0A0Q0FAD6</accession>
<evidence type="ECO:0000256" key="3">
    <source>
        <dbReference type="ARBA" id="ARBA00023136"/>
    </source>
</evidence>
<dbReference type="InterPro" id="IPR052524">
    <property type="entry name" value="MFS_Cyanate_Porter"/>
</dbReference>
<dbReference type="Proteomes" id="UP000050384">
    <property type="component" value="Unassembled WGS sequence"/>
</dbReference>
<evidence type="ECO:0000256" key="4">
    <source>
        <dbReference type="SAM" id="Phobius"/>
    </source>
</evidence>
<dbReference type="Pfam" id="PF07690">
    <property type="entry name" value="MFS_1"/>
    <property type="match status" value="1"/>
</dbReference>
<feature type="transmembrane region" description="Helical" evidence="4">
    <location>
        <begin position="342"/>
        <end position="362"/>
    </location>
</feature>
<feature type="transmembrane region" description="Helical" evidence="4">
    <location>
        <begin position="172"/>
        <end position="193"/>
    </location>
</feature>
<feature type="transmembrane region" description="Helical" evidence="4">
    <location>
        <begin position="145"/>
        <end position="166"/>
    </location>
</feature>
<dbReference type="GO" id="GO:0022857">
    <property type="term" value="F:transmembrane transporter activity"/>
    <property type="evidence" value="ECO:0007669"/>
    <property type="project" value="InterPro"/>
</dbReference>
<gene>
    <name evidence="5" type="ORF">ALO94_04502</name>
</gene>
<reference evidence="5 6" key="1">
    <citation type="submission" date="2015-09" db="EMBL/GenBank/DDBJ databases">
        <title>Genome announcement of multiple Pseudomonas syringae strains.</title>
        <authorList>
            <person name="Thakur S."/>
            <person name="Wang P.W."/>
            <person name="Gong Y."/>
            <person name="Weir B.S."/>
            <person name="Guttman D.S."/>
        </authorList>
    </citation>
    <scope>NUCLEOTIDE SEQUENCE [LARGE SCALE GENOMIC DNA]</scope>
    <source>
        <strain evidence="5 6">ICMP16929</strain>
    </source>
</reference>
<dbReference type="EMBL" id="LJRI01000543">
    <property type="protein sequence ID" value="KPY97369.1"/>
    <property type="molecule type" value="Genomic_DNA"/>
</dbReference>
<dbReference type="PANTHER" id="PTHR23523:SF2">
    <property type="entry name" value="2-NITROIMIDAZOLE TRANSPORTER"/>
    <property type="match status" value="1"/>
</dbReference>
<evidence type="ECO:0000313" key="6">
    <source>
        <dbReference type="Proteomes" id="UP000050384"/>
    </source>
</evidence>
<feature type="transmembrane region" description="Helical" evidence="4">
    <location>
        <begin position="309"/>
        <end position="330"/>
    </location>
</feature>
<organism evidence="5 6">
    <name type="scientific">Pseudomonas syringae pv. spinaceae</name>
    <dbReference type="NCBI Taxonomy" id="264459"/>
    <lineage>
        <taxon>Bacteria</taxon>
        <taxon>Pseudomonadati</taxon>
        <taxon>Pseudomonadota</taxon>
        <taxon>Gammaproteobacteria</taxon>
        <taxon>Pseudomonadales</taxon>
        <taxon>Pseudomonadaceae</taxon>
        <taxon>Pseudomonas</taxon>
        <taxon>Pseudomonas syringae</taxon>
    </lineage>
</organism>